<evidence type="ECO:0000259" key="1">
    <source>
        <dbReference type="SMART" id="SM00382"/>
    </source>
</evidence>
<dbReference type="Gene3D" id="3.40.50.300">
    <property type="entry name" value="P-loop containing nucleotide triphosphate hydrolases"/>
    <property type="match status" value="1"/>
</dbReference>
<dbReference type="InterPro" id="IPR003959">
    <property type="entry name" value="ATPase_AAA_core"/>
</dbReference>
<dbReference type="SMART" id="SM00382">
    <property type="entry name" value="AAA"/>
    <property type="match status" value="1"/>
</dbReference>
<keyword evidence="2" id="KW-0547">Nucleotide-binding</keyword>
<dbReference type="OrthoDB" id="9805802at2"/>
<dbReference type="AlphaFoldDB" id="A0A3P1CKG3"/>
<dbReference type="RefSeq" id="WP_124907719.1">
    <property type="nucleotide sequence ID" value="NZ_RQJP01000003.1"/>
</dbReference>
<keyword evidence="2" id="KW-0067">ATP-binding</keyword>
<dbReference type="Pfam" id="PF13304">
    <property type="entry name" value="AAA_21"/>
    <property type="match status" value="1"/>
</dbReference>
<dbReference type="PANTHER" id="PTHR43581:SF2">
    <property type="entry name" value="EXCINUCLEASE ATPASE SUBUNIT"/>
    <property type="match status" value="1"/>
</dbReference>
<protein>
    <submittedName>
        <fullName evidence="2">ATP-binding protein</fullName>
    </submittedName>
</protein>
<organism evidence="2 3">
    <name type="scientific">Larkinella knui</name>
    <dbReference type="NCBI Taxonomy" id="2025310"/>
    <lineage>
        <taxon>Bacteria</taxon>
        <taxon>Pseudomonadati</taxon>
        <taxon>Bacteroidota</taxon>
        <taxon>Cytophagia</taxon>
        <taxon>Cytophagales</taxon>
        <taxon>Spirosomataceae</taxon>
        <taxon>Larkinella</taxon>
    </lineage>
</organism>
<dbReference type="Proteomes" id="UP000274271">
    <property type="component" value="Unassembled WGS sequence"/>
</dbReference>
<keyword evidence="3" id="KW-1185">Reference proteome</keyword>
<dbReference type="PANTHER" id="PTHR43581">
    <property type="entry name" value="ATP/GTP PHOSPHATASE"/>
    <property type="match status" value="1"/>
</dbReference>
<dbReference type="SUPFAM" id="SSF52540">
    <property type="entry name" value="P-loop containing nucleoside triphosphate hydrolases"/>
    <property type="match status" value="1"/>
</dbReference>
<sequence length="454" mass="52273">MVLYSYESNDQQLNFVDQQRIIDGKNIFTVIVGKNGTGKSSLLNRIVREFLGTSEKQVYFDTELGLKTNLWRGRIRSDNFPNHIIAVSTSPFDKFPISRRFSEVSQYTYLGLRDLMSSNFGLAYMSKIFASLVQSVLDKEYQAFAISRVLDYLGYNENIHASLSLFQSRRILEELVKSESPLDTILSNRVGINRPFNRRFIIRDDGEIDFEKLERLIFIAKTIHENALKNDFNLTISSAGIELDRDYNLHKEDILFLLYSGILKLKDIDLESKNNGRIFSIRDASSGEQSVILSILGIASKIQENSLICIDEPEICLHPEWQEKYIQMLINTFSSFNNCHFIIATHSPQIISKLEPDNCFISSIETEELLLAADYIKHSVDFQLANIFNSPGYKNEYLSRIALNIFTKVSRNKKFDTDDNQKFKLLKRQASNMDINDPLIDLVNTIIEMHNLYA</sequence>
<reference evidence="2 3" key="1">
    <citation type="submission" date="2018-11" db="EMBL/GenBank/DDBJ databases">
        <authorList>
            <person name="Zhou Z."/>
            <person name="Wang G."/>
        </authorList>
    </citation>
    <scope>NUCLEOTIDE SEQUENCE [LARGE SCALE GENOMIC DNA]</scope>
    <source>
        <strain evidence="2 3">KCTC42998</strain>
    </source>
</reference>
<evidence type="ECO:0000313" key="3">
    <source>
        <dbReference type="Proteomes" id="UP000274271"/>
    </source>
</evidence>
<dbReference type="InterPro" id="IPR051396">
    <property type="entry name" value="Bact_Antivir_Def_Nuclease"/>
</dbReference>
<dbReference type="GO" id="GO:0016887">
    <property type="term" value="F:ATP hydrolysis activity"/>
    <property type="evidence" value="ECO:0007669"/>
    <property type="project" value="InterPro"/>
</dbReference>
<gene>
    <name evidence="2" type="ORF">EHT87_16315</name>
</gene>
<dbReference type="InterPro" id="IPR027417">
    <property type="entry name" value="P-loop_NTPase"/>
</dbReference>
<proteinExistence type="predicted"/>
<dbReference type="EMBL" id="RQJP01000003">
    <property type="protein sequence ID" value="RRB13822.1"/>
    <property type="molecule type" value="Genomic_DNA"/>
</dbReference>
<name>A0A3P1CKG3_9BACT</name>
<evidence type="ECO:0000313" key="2">
    <source>
        <dbReference type="EMBL" id="RRB13822.1"/>
    </source>
</evidence>
<dbReference type="GO" id="GO:0005524">
    <property type="term" value="F:ATP binding"/>
    <property type="evidence" value="ECO:0007669"/>
    <property type="project" value="UniProtKB-KW"/>
</dbReference>
<comment type="caution">
    <text evidence="2">The sequence shown here is derived from an EMBL/GenBank/DDBJ whole genome shotgun (WGS) entry which is preliminary data.</text>
</comment>
<dbReference type="InterPro" id="IPR003593">
    <property type="entry name" value="AAA+_ATPase"/>
</dbReference>
<accession>A0A3P1CKG3</accession>
<feature type="domain" description="AAA+ ATPase" evidence="1">
    <location>
        <begin position="25"/>
        <end position="370"/>
    </location>
</feature>